<feature type="transmembrane region" description="Helical" evidence="9">
    <location>
        <begin position="22"/>
        <end position="43"/>
    </location>
</feature>
<dbReference type="Pfam" id="PF04290">
    <property type="entry name" value="DctQ"/>
    <property type="match status" value="1"/>
</dbReference>
<feature type="transmembrane region" description="Helical" evidence="9">
    <location>
        <begin position="58"/>
        <end position="76"/>
    </location>
</feature>
<dbReference type="PANTHER" id="PTHR35011">
    <property type="entry name" value="2,3-DIKETO-L-GULONATE TRAP TRANSPORTER SMALL PERMEASE PROTEIN YIAM"/>
    <property type="match status" value="1"/>
</dbReference>
<evidence type="ECO:0000256" key="2">
    <source>
        <dbReference type="ARBA" id="ARBA00022448"/>
    </source>
</evidence>
<evidence type="ECO:0000313" key="12">
    <source>
        <dbReference type="Proteomes" id="UP001595617"/>
    </source>
</evidence>
<keyword evidence="5 9" id="KW-0812">Transmembrane</keyword>
<evidence type="ECO:0000256" key="1">
    <source>
        <dbReference type="ARBA" id="ARBA00004429"/>
    </source>
</evidence>
<proteinExistence type="inferred from homology"/>
<evidence type="ECO:0000256" key="7">
    <source>
        <dbReference type="ARBA" id="ARBA00023136"/>
    </source>
</evidence>
<dbReference type="Proteomes" id="UP001595617">
    <property type="component" value="Unassembled WGS sequence"/>
</dbReference>
<reference evidence="12" key="1">
    <citation type="journal article" date="2019" name="Int. J. Syst. Evol. Microbiol.">
        <title>The Global Catalogue of Microorganisms (GCM) 10K type strain sequencing project: providing services to taxonomists for standard genome sequencing and annotation.</title>
        <authorList>
            <consortium name="The Broad Institute Genomics Platform"/>
            <consortium name="The Broad Institute Genome Sequencing Center for Infectious Disease"/>
            <person name="Wu L."/>
            <person name="Ma J."/>
        </authorList>
    </citation>
    <scope>NUCLEOTIDE SEQUENCE [LARGE SCALE GENOMIC DNA]</scope>
    <source>
        <strain evidence="12">IBRC 10765</strain>
    </source>
</reference>
<comment type="caution">
    <text evidence="11">The sequence shown here is derived from an EMBL/GenBank/DDBJ whole genome shotgun (WGS) entry which is preliminary data.</text>
</comment>
<evidence type="ECO:0000256" key="4">
    <source>
        <dbReference type="ARBA" id="ARBA00022519"/>
    </source>
</evidence>
<dbReference type="InterPro" id="IPR007387">
    <property type="entry name" value="TRAP_DctQ"/>
</dbReference>
<evidence type="ECO:0000256" key="3">
    <source>
        <dbReference type="ARBA" id="ARBA00022475"/>
    </source>
</evidence>
<organism evidence="11 12">
    <name type="scientific">Saccharospirillum mangrovi</name>
    <dbReference type="NCBI Taxonomy" id="2161747"/>
    <lineage>
        <taxon>Bacteria</taxon>
        <taxon>Pseudomonadati</taxon>
        <taxon>Pseudomonadota</taxon>
        <taxon>Gammaproteobacteria</taxon>
        <taxon>Oceanospirillales</taxon>
        <taxon>Saccharospirillaceae</taxon>
        <taxon>Saccharospirillum</taxon>
    </lineage>
</organism>
<keyword evidence="4 9" id="KW-0997">Cell inner membrane</keyword>
<keyword evidence="6 9" id="KW-1133">Transmembrane helix</keyword>
<dbReference type="RefSeq" id="WP_380696903.1">
    <property type="nucleotide sequence ID" value="NZ_JBHRYR010000003.1"/>
</dbReference>
<comment type="similarity">
    <text evidence="8 9">Belongs to the TRAP transporter small permease family.</text>
</comment>
<gene>
    <name evidence="11" type="ORF">ACFOOG_12185</name>
</gene>
<dbReference type="PANTHER" id="PTHR35011:SF10">
    <property type="entry name" value="TRAP TRANSPORTER SMALL PERMEASE PROTEIN"/>
    <property type="match status" value="1"/>
</dbReference>
<comment type="subunit">
    <text evidence="9">The complex comprises the extracytoplasmic solute receptor protein and the two transmembrane proteins.</text>
</comment>
<feature type="transmembrane region" description="Helical" evidence="9">
    <location>
        <begin position="144"/>
        <end position="170"/>
    </location>
</feature>
<keyword evidence="2 9" id="KW-0813">Transport</keyword>
<protein>
    <recommendedName>
        <fullName evidence="9">TRAP transporter small permease protein</fullName>
    </recommendedName>
</protein>
<dbReference type="EMBL" id="JBHRYR010000003">
    <property type="protein sequence ID" value="MFC3853596.1"/>
    <property type="molecule type" value="Genomic_DNA"/>
</dbReference>
<comment type="function">
    <text evidence="9">Part of the tripartite ATP-independent periplasmic (TRAP) transport system.</text>
</comment>
<accession>A0ABV7ZZJ9</accession>
<comment type="subcellular location">
    <subcellularLocation>
        <location evidence="1 9">Cell inner membrane</location>
        <topology evidence="1 9">Multi-pass membrane protein</topology>
    </subcellularLocation>
</comment>
<evidence type="ECO:0000256" key="8">
    <source>
        <dbReference type="ARBA" id="ARBA00038436"/>
    </source>
</evidence>
<keyword evidence="3" id="KW-1003">Cell membrane</keyword>
<feature type="domain" description="Tripartite ATP-independent periplasmic transporters DctQ component" evidence="10">
    <location>
        <begin position="35"/>
        <end position="165"/>
    </location>
</feature>
<evidence type="ECO:0000256" key="9">
    <source>
        <dbReference type="RuleBase" id="RU369079"/>
    </source>
</evidence>
<keyword evidence="12" id="KW-1185">Reference proteome</keyword>
<evidence type="ECO:0000256" key="5">
    <source>
        <dbReference type="ARBA" id="ARBA00022692"/>
    </source>
</evidence>
<evidence type="ECO:0000256" key="6">
    <source>
        <dbReference type="ARBA" id="ARBA00022989"/>
    </source>
</evidence>
<evidence type="ECO:0000259" key="10">
    <source>
        <dbReference type="Pfam" id="PF04290"/>
    </source>
</evidence>
<name>A0ABV7ZZJ9_9GAMM</name>
<keyword evidence="7 9" id="KW-0472">Membrane</keyword>
<evidence type="ECO:0000313" key="11">
    <source>
        <dbReference type="EMBL" id="MFC3853596.1"/>
    </source>
</evidence>
<sequence>MLTLVNNLLEQVTRFTRSASRVIAWVLGALLLATIAMITLEVFTRKLFGVSFRFVHEYSGYLLAVLTSWGLAHALFEKAHIRIDIGYQKSPDFLKRIMDMLAILTLTTMTLLITYYAYPVLARSLRNGSLSNTVMSTPMWIPHAIWISGYVWFSFVTLLLTIRAFFAIFVNDKAAFERYFCPESAEEIEY</sequence>
<dbReference type="InterPro" id="IPR055348">
    <property type="entry name" value="DctQ"/>
</dbReference>
<feature type="transmembrane region" description="Helical" evidence="9">
    <location>
        <begin position="97"/>
        <end position="118"/>
    </location>
</feature>